<proteinExistence type="predicted"/>
<dbReference type="EMBL" id="SKBM01000030">
    <property type="protein sequence ID" value="TCZ55011.1"/>
    <property type="molecule type" value="Genomic_DNA"/>
</dbReference>
<accession>A0A4R4D5Y6</accession>
<gene>
    <name evidence="2" type="ORF">EXY23_22705</name>
</gene>
<evidence type="ECO:0000313" key="2">
    <source>
        <dbReference type="EMBL" id="TCZ55011.1"/>
    </source>
</evidence>
<dbReference type="Proteomes" id="UP000295023">
    <property type="component" value="Unassembled WGS sequence"/>
</dbReference>
<evidence type="ECO:0000256" key="1">
    <source>
        <dbReference type="SAM" id="MobiDB-lite"/>
    </source>
</evidence>
<feature type="compositionally biased region" description="Low complexity" evidence="1">
    <location>
        <begin position="100"/>
        <end position="111"/>
    </location>
</feature>
<dbReference type="RefSeq" id="WP_132295212.1">
    <property type="nucleotide sequence ID" value="NZ_SKBM01000030.1"/>
</dbReference>
<dbReference type="AlphaFoldDB" id="A0A4R4D5Y6"/>
<reference evidence="2 3" key="1">
    <citation type="submission" date="2019-03" db="EMBL/GenBank/DDBJ databases">
        <title>Paracraurococcus aquatilis NE82 genome sequence.</title>
        <authorList>
            <person name="Zhao Y."/>
            <person name="Du Z."/>
        </authorList>
    </citation>
    <scope>NUCLEOTIDE SEQUENCE [LARGE SCALE GENOMIC DNA]</scope>
    <source>
        <strain evidence="2 3">NE82</strain>
    </source>
</reference>
<feature type="region of interest" description="Disordered" evidence="1">
    <location>
        <begin position="1"/>
        <end position="22"/>
    </location>
</feature>
<protein>
    <submittedName>
        <fullName evidence="2">Uncharacterized protein</fullName>
    </submittedName>
</protein>
<comment type="caution">
    <text evidence="2">The sequence shown here is derived from an EMBL/GenBank/DDBJ whole genome shotgun (WGS) entry which is preliminary data.</text>
</comment>
<name>A0A4R4D5Y6_9PROT</name>
<sequence>MRAMAPRPNPPARGAAPEAARRQDWVTRFWEELTPAQRRLVARRLRERRREPGLGVAEVEAAWEVMGLSDRKSLVQGRAAPVPSTPADGSGAAPPPRPSPAEAGEGEALPGRSAGPGAAR</sequence>
<feature type="compositionally biased region" description="Low complexity" evidence="1">
    <location>
        <begin position="1"/>
        <end position="18"/>
    </location>
</feature>
<organism evidence="2 3">
    <name type="scientific">Roseicella aquatilis</name>
    <dbReference type="NCBI Taxonomy" id="2527868"/>
    <lineage>
        <taxon>Bacteria</taxon>
        <taxon>Pseudomonadati</taxon>
        <taxon>Pseudomonadota</taxon>
        <taxon>Alphaproteobacteria</taxon>
        <taxon>Acetobacterales</taxon>
        <taxon>Roseomonadaceae</taxon>
        <taxon>Roseicella</taxon>
    </lineage>
</organism>
<feature type="region of interest" description="Disordered" evidence="1">
    <location>
        <begin position="70"/>
        <end position="120"/>
    </location>
</feature>
<keyword evidence="3" id="KW-1185">Reference proteome</keyword>
<evidence type="ECO:0000313" key="3">
    <source>
        <dbReference type="Proteomes" id="UP000295023"/>
    </source>
</evidence>